<sequence>MNLDVPGCALAGVEIKNGTDKTVTGHRLCSREDVGVIFESPCYSSSNSSHVVPVIFYSYRSPRIMILANLKYRQVPCSPATKQ</sequence>
<organism evidence="1 2">
    <name type="scientific">Ancylostoma caninum</name>
    <name type="common">Dog hookworm</name>
    <dbReference type="NCBI Taxonomy" id="29170"/>
    <lineage>
        <taxon>Eukaryota</taxon>
        <taxon>Metazoa</taxon>
        <taxon>Ecdysozoa</taxon>
        <taxon>Nematoda</taxon>
        <taxon>Chromadorea</taxon>
        <taxon>Rhabditida</taxon>
        <taxon>Rhabditina</taxon>
        <taxon>Rhabditomorpha</taxon>
        <taxon>Strongyloidea</taxon>
        <taxon>Ancylostomatidae</taxon>
        <taxon>Ancylostomatinae</taxon>
        <taxon>Ancylostoma</taxon>
    </lineage>
</organism>
<keyword evidence="2" id="KW-1185">Reference proteome</keyword>
<accession>A0A368FJ76</accession>
<proteinExistence type="predicted"/>
<evidence type="ECO:0000313" key="1">
    <source>
        <dbReference type="EMBL" id="RCN32112.1"/>
    </source>
</evidence>
<reference evidence="1 2" key="1">
    <citation type="submission" date="2014-10" db="EMBL/GenBank/DDBJ databases">
        <title>Draft genome of the hookworm Ancylostoma caninum.</title>
        <authorList>
            <person name="Mitreva M."/>
        </authorList>
    </citation>
    <scope>NUCLEOTIDE SEQUENCE [LARGE SCALE GENOMIC DNA]</scope>
    <source>
        <strain evidence="1 2">Baltimore</strain>
    </source>
</reference>
<name>A0A368FJ76_ANCCA</name>
<dbReference type="Proteomes" id="UP000252519">
    <property type="component" value="Unassembled WGS sequence"/>
</dbReference>
<comment type="caution">
    <text evidence="1">The sequence shown here is derived from an EMBL/GenBank/DDBJ whole genome shotgun (WGS) entry which is preliminary data.</text>
</comment>
<gene>
    <name evidence="1" type="ORF">ANCCAN_22088</name>
</gene>
<evidence type="ECO:0000313" key="2">
    <source>
        <dbReference type="Proteomes" id="UP000252519"/>
    </source>
</evidence>
<dbReference type="AlphaFoldDB" id="A0A368FJ76"/>
<dbReference type="EMBL" id="JOJR01001154">
    <property type="protein sequence ID" value="RCN32112.1"/>
    <property type="molecule type" value="Genomic_DNA"/>
</dbReference>
<protein>
    <submittedName>
        <fullName evidence="1">Uncharacterized protein</fullName>
    </submittedName>
</protein>